<protein>
    <submittedName>
        <fullName evidence="2">Uncharacterized protein</fullName>
    </submittedName>
</protein>
<organism evidence="2">
    <name type="scientific">Emiliania huxleyi</name>
    <name type="common">Coccolithophore</name>
    <name type="synonym">Pontosphaera huxleyi</name>
    <dbReference type="NCBI Taxonomy" id="2903"/>
    <lineage>
        <taxon>Eukaryota</taxon>
        <taxon>Haptista</taxon>
        <taxon>Haptophyta</taxon>
        <taxon>Prymnesiophyceae</taxon>
        <taxon>Isochrysidales</taxon>
        <taxon>Noelaerhabdaceae</taxon>
        <taxon>Emiliania</taxon>
    </lineage>
</organism>
<proteinExistence type="predicted"/>
<feature type="region of interest" description="Disordered" evidence="1">
    <location>
        <begin position="130"/>
        <end position="149"/>
    </location>
</feature>
<dbReference type="AlphaFoldDB" id="A0A7S3S8N4"/>
<evidence type="ECO:0000313" key="2">
    <source>
        <dbReference type="EMBL" id="CAE0547483.1"/>
    </source>
</evidence>
<accession>A0A7S3S8N4</accession>
<evidence type="ECO:0000256" key="1">
    <source>
        <dbReference type="SAM" id="MobiDB-lite"/>
    </source>
</evidence>
<gene>
    <name evidence="2" type="ORF">EHUX00137_LOCUS16250</name>
</gene>
<sequence length="176" mass="18625">MSRASLVNGMDERDRQRNRSLARTVTRLAFGEQSVNRKCFDAHLAAMWVEECDSTRSRLEKVADRWWATVVAAASSEAAGSVPPTAFLRAVDECIGGSDAERAEALWRTLGPGEPATRANVPRLLAAAFELDDGGGGDPPSDSAPRPLPPAFVHAAVSVGAGGSCLHRGCGARQLV</sequence>
<reference evidence="2" key="1">
    <citation type="submission" date="2021-01" db="EMBL/GenBank/DDBJ databases">
        <authorList>
            <person name="Corre E."/>
            <person name="Pelletier E."/>
            <person name="Niang G."/>
            <person name="Scheremetjew M."/>
            <person name="Finn R."/>
            <person name="Kale V."/>
            <person name="Holt S."/>
            <person name="Cochrane G."/>
            <person name="Meng A."/>
            <person name="Brown T."/>
            <person name="Cohen L."/>
        </authorList>
    </citation>
    <scope>NUCLEOTIDE SEQUENCE</scope>
    <source>
        <strain evidence="2">379</strain>
    </source>
</reference>
<dbReference type="EMBL" id="HBIR01021345">
    <property type="protein sequence ID" value="CAE0547483.1"/>
    <property type="molecule type" value="Transcribed_RNA"/>
</dbReference>
<name>A0A7S3S8N4_EMIHU</name>